<keyword evidence="2 3" id="KW-0143">Chaperone</keyword>
<organism evidence="5 6">
    <name type="scientific">Corynebacterium sanguinis</name>
    <dbReference type="NCBI Taxonomy" id="2594913"/>
    <lineage>
        <taxon>Bacteria</taxon>
        <taxon>Bacillati</taxon>
        <taxon>Actinomycetota</taxon>
        <taxon>Actinomycetes</taxon>
        <taxon>Mycobacteriales</taxon>
        <taxon>Corynebacteriaceae</taxon>
        <taxon>Corynebacterium</taxon>
    </lineage>
</organism>
<dbReference type="Proteomes" id="UP000336646">
    <property type="component" value="Unassembled WGS sequence"/>
</dbReference>
<comment type="similarity">
    <text evidence="3">Belongs to the UreF family.</text>
</comment>
<reference evidence="4 7" key="2">
    <citation type="submission" date="2020-07" db="EMBL/GenBank/DDBJ databases">
        <authorList>
            <person name="Khare M."/>
        </authorList>
    </citation>
    <scope>NUCLEOTIDE SEQUENCE [LARGE SCALE GENOMIC DNA]</scope>
    <source>
        <strain evidence="4 7">P8776</strain>
    </source>
</reference>
<dbReference type="PANTHER" id="PTHR33620:SF1">
    <property type="entry name" value="UREASE ACCESSORY PROTEIN F"/>
    <property type="match status" value="1"/>
</dbReference>
<dbReference type="EMBL" id="JACEOR010000106">
    <property type="protein sequence ID" value="MBA4504308.1"/>
    <property type="molecule type" value="Genomic_DNA"/>
</dbReference>
<dbReference type="GO" id="GO:0016151">
    <property type="term" value="F:nickel cation binding"/>
    <property type="evidence" value="ECO:0007669"/>
    <property type="project" value="UniProtKB-UniRule"/>
</dbReference>
<keyword evidence="3" id="KW-0963">Cytoplasm</keyword>
<evidence type="ECO:0000256" key="2">
    <source>
        <dbReference type="ARBA" id="ARBA00023186"/>
    </source>
</evidence>
<dbReference type="Proteomes" id="UP000580709">
    <property type="component" value="Unassembled WGS sequence"/>
</dbReference>
<dbReference type="RefSeq" id="WP_144689130.1">
    <property type="nucleotide sequence ID" value="NZ_JACEOR010000106.1"/>
</dbReference>
<dbReference type="AlphaFoldDB" id="A0A6C1U3B5"/>
<dbReference type="OrthoDB" id="9798772at2"/>
<evidence type="ECO:0000313" key="4">
    <source>
        <dbReference type="EMBL" id="MBA4504308.1"/>
    </source>
</evidence>
<dbReference type="InterPro" id="IPR002639">
    <property type="entry name" value="UreF"/>
</dbReference>
<evidence type="ECO:0000256" key="1">
    <source>
        <dbReference type="ARBA" id="ARBA00022988"/>
    </source>
</evidence>
<dbReference type="HAMAP" id="MF_01385">
    <property type="entry name" value="UreF"/>
    <property type="match status" value="1"/>
</dbReference>
<proteinExistence type="inferred from homology"/>
<accession>A0A6C1U3B5</accession>
<dbReference type="Gene3D" id="1.10.4190.10">
    <property type="entry name" value="Urease accessory protein UreF"/>
    <property type="match status" value="1"/>
</dbReference>
<name>A0A6C1U3B5_9CORY</name>
<keyword evidence="1 3" id="KW-0996">Nickel insertion</keyword>
<protein>
    <recommendedName>
        <fullName evidence="3">Urease accessory protein UreF</fullName>
    </recommendedName>
</protein>
<keyword evidence="7" id="KW-1185">Reference proteome</keyword>
<evidence type="ECO:0000256" key="3">
    <source>
        <dbReference type="HAMAP-Rule" id="MF_01385"/>
    </source>
</evidence>
<evidence type="ECO:0000313" key="6">
    <source>
        <dbReference type="Proteomes" id="UP000336646"/>
    </source>
</evidence>
<comment type="function">
    <text evidence="3">Required for maturation of urease via the functional incorporation of the urease nickel metallocenter.</text>
</comment>
<comment type="subcellular location">
    <subcellularLocation>
        <location evidence="3">Cytoplasm</location>
    </subcellularLocation>
</comment>
<gene>
    <name evidence="3" type="primary">ureF</name>
    <name evidence="5" type="ORF">EKI59_01685</name>
    <name evidence="4" type="ORF">H0H28_02985</name>
</gene>
<dbReference type="PIRSF" id="PIRSF009467">
    <property type="entry name" value="Ureas_acces_UreF"/>
    <property type="match status" value="1"/>
</dbReference>
<dbReference type="Pfam" id="PF01730">
    <property type="entry name" value="UreF"/>
    <property type="match status" value="1"/>
</dbReference>
<comment type="subunit">
    <text evidence="3">UreD, UreF and UreG form a complex that acts as a GTP-hydrolysis-dependent molecular chaperone, activating the urease apoprotein by helping to assemble the nickel containing metallocenter of UreC. The UreE protein probably delivers the nickel.</text>
</comment>
<dbReference type="EMBL" id="RXIR01000002">
    <property type="protein sequence ID" value="TVS30030.1"/>
    <property type="molecule type" value="Genomic_DNA"/>
</dbReference>
<evidence type="ECO:0000313" key="5">
    <source>
        <dbReference type="EMBL" id="TVS30030.1"/>
    </source>
</evidence>
<dbReference type="InterPro" id="IPR038277">
    <property type="entry name" value="UreF_sf"/>
</dbReference>
<comment type="caution">
    <text evidence="5">The sequence shown here is derived from an EMBL/GenBank/DDBJ whole genome shotgun (WGS) entry which is preliminary data.</text>
</comment>
<reference evidence="5 6" key="1">
    <citation type="submission" date="2018-12" db="EMBL/GenBank/DDBJ databases">
        <title>Corynebacterium sanguinis sp. nov., a clinically-associated and environmental corynebacterium.</title>
        <authorList>
            <person name="Gonzales-Siles L."/>
            <person name="Jaen-Luchoro D."/>
            <person name="Cardew S."/>
            <person name="Inganas E."/>
            <person name="Ohlen M."/>
            <person name="Jensie-Markopolous S."/>
            <person name="Pinyeiro-Iglesias B."/>
            <person name="Molin K."/>
            <person name="Skovbjerg S."/>
            <person name="Svensson-Stadler L."/>
            <person name="Funke G."/>
            <person name="Moore E.R.B."/>
        </authorList>
    </citation>
    <scope>NUCLEOTIDE SEQUENCE [LARGE SCALE GENOMIC DNA]</scope>
    <source>
        <strain evidence="5 6">58734</strain>
    </source>
</reference>
<dbReference type="GO" id="GO:0005737">
    <property type="term" value="C:cytoplasm"/>
    <property type="evidence" value="ECO:0007669"/>
    <property type="project" value="UniProtKB-SubCell"/>
</dbReference>
<sequence length="227" mass="24290">MADVARLLTGMQLADSALPTGAFAHSFGFESYLETGAIDSAEGFARWLESFIGQQLTFTDALAVRVVIAAREAHEVERLDQLVTAQALPAQVREAGMTMGKRMLTISAANYPSDALSAYAEALKAGRAFGHPAIVWALVARDAGIDSDTAVAQHVYACVISLVQNAVRAIPLGQNAGQRLIRQAQPWVVGAVEASQSLREEDLGAIAPGLEIAQMNHERQLSRLFMS</sequence>
<evidence type="ECO:0000313" key="7">
    <source>
        <dbReference type="Proteomes" id="UP000580709"/>
    </source>
</evidence>
<dbReference type="PANTHER" id="PTHR33620">
    <property type="entry name" value="UREASE ACCESSORY PROTEIN F"/>
    <property type="match status" value="1"/>
</dbReference>